<comment type="caution">
    <text evidence="1">The sequence shown here is derived from an EMBL/GenBank/DDBJ whole genome shotgun (WGS) entry which is preliminary data.</text>
</comment>
<accession>A0A318IP10</accession>
<name>A0A318IP10_9BURK</name>
<organism evidence="1 2">
    <name type="scientific">Undibacterium pigrum</name>
    <dbReference type="NCBI Taxonomy" id="401470"/>
    <lineage>
        <taxon>Bacteria</taxon>
        <taxon>Pseudomonadati</taxon>
        <taxon>Pseudomonadota</taxon>
        <taxon>Betaproteobacteria</taxon>
        <taxon>Burkholderiales</taxon>
        <taxon>Oxalobacteraceae</taxon>
        <taxon>Undibacterium</taxon>
    </lineage>
</organism>
<evidence type="ECO:0000313" key="2">
    <source>
        <dbReference type="Proteomes" id="UP000247792"/>
    </source>
</evidence>
<reference evidence="1 2" key="1">
    <citation type="submission" date="2018-05" db="EMBL/GenBank/DDBJ databases">
        <title>Genomic Encyclopedia of Type Strains, Phase IV (KMG-IV): sequencing the most valuable type-strain genomes for metagenomic binning, comparative biology and taxonomic classification.</title>
        <authorList>
            <person name="Goeker M."/>
        </authorList>
    </citation>
    <scope>NUCLEOTIDE SEQUENCE [LARGE SCALE GENOMIC DNA]</scope>
    <source>
        <strain evidence="1 2">DSM 19792</strain>
    </source>
</reference>
<dbReference type="Proteomes" id="UP000247792">
    <property type="component" value="Unassembled WGS sequence"/>
</dbReference>
<keyword evidence="2" id="KW-1185">Reference proteome</keyword>
<gene>
    <name evidence="1" type="ORF">DFR42_12916</name>
</gene>
<proteinExistence type="predicted"/>
<dbReference type="AlphaFoldDB" id="A0A318IP10"/>
<evidence type="ECO:0000313" key="1">
    <source>
        <dbReference type="EMBL" id="PXX33720.1"/>
    </source>
</evidence>
<dbReference type="RefSeq" id="WP_110258511.1">
    <property type="nucleotide sequence ID" value="NZ_QJKB01000029.1"/>
</dbReference>
<sequence>MFTPEFINHEKNEYVLVANHSLENQEAINLSLQFNKARIAFGNAHLPEHISSCRIIYDIRGQSLPAATIAQVSKTLESLCIVEFKR</sequence>
<dbReference type="OrthoDB" id="9103572at2"/>
<dbReference type="EMBL" id="QJKB01000029">
    <property type="protein sequence ID" value="PXX33720.1"/>
    <property type="molecule type" value="Genomic_DNA"/>
</dbReference>
<protein>
    <submittedName>
        <fullName evidence="1">Uncharacterized protein</fullName>
    </submittedName>
</protein>